<evidence type="ECO:0000259" key="2">
    <source>
        <dbReference type="Pfam" id="PF09374"/>
    </source>
</evidence>
<evidence type="ECO:0000259" key="1">
    <source>
        <dbReference type="Pfam" id="PF05838"/>
    </source>
</evidence>
<feature type="domain" description="Peptidoglycan binding" evidence="2">
    <location>
        <begin position="96"/>
        <end position="171"/>
    </location>
</feature>
<protein>
    <submittedName>
        <fullName evidence="3">Uncharacterized protein</fullName>
    </submittedName>
</protein>
<dbReference type="InterPro" id="IPR018537">
    <property type="entry name" value="Peptidoglycan-bd_3"/>
</dbReference>
<dbReference type="EMBL" id="CP014544">
    <property type="protein sequence ID" value="AMO69981.1"/>
    <property type="molecule type" value="Genomic_DNA"/>
</dbReference>
<dbReference type="Gene3D" id="1.20.141.10">
    <property type="entry name" value="Chitosanase, subunit A, domain 1"/>
    <property type="match status" value="1"/>
</dbReference>
<dbReference type="InterPro" id="IPR023346">
    <property type="entry name" value="Lysozyme-like_dom_sf"/>
</dbReference>
<name>A0A127M9Q4_9GAMM</name>
<evidence type="ECO:0000313" key="3">
    <source>
        <dbReference type="EMBL" id="AMO69981.1"/>
    </source>
</evidence>
<sequence>MSDIEKMITAVIRREGGYVNHPADRGGPTNYGISQNALSHHLGRSASQSDVEQLDQAVAREIYRQTYYLAPGLDQLPELIQEFAFDSAVNHGPKQAVLFVQRSCNLLGAKPPLREDGLMGDNTRRAAKTAAQRFSARLVRTLLAERRNFYFKLVEAKPSQQVFLKGWLNRLAEFDDGDTRIV</sequence>
<dbReference type="InterPro" id="IPR008565">
    <property type="entry name" value="TtsA-like_GH18_dom"/>
</dbReference>
<evidence type="ECO:0000313" key="4">
    <source>
        <dbReference type="Proteomes" id="UP000074119"/>
    </source>
</evidence>
<reference evidence="3 4" key="1">
    <citation type="submission" date="2015-12" db="EMBL/GenBank/DDBJ databases">
        <authorList>
            <person name="Shamseldin A."/>
            <person name="Moawad H."/>
            <person name="Abd El-Rahim W.M."/>
            <person name="Sadowsky M.J."/>
        </authorList>
    </citation>
    <scope>NUCLEOTIDE SEQUENCE [LARGE SCALE GENOMIC DNA]</scope>
    <source>
        <strain evidence="3 4">SM2</strain>
    </source>
</reference>
<feature type="domain" description="TtsA-like Glycoside hydrolase family 108" evidence="1">
    <location>
        <begin position="9"/>
        <end position="92"/>
    </location>
</feature>
<dbReference type="CDD" id="cd13926">
    <property type="entry name" value="N-acetylmuramidase_GH108"/>
    <property type="match status" value="1"/>
</dbReference>
<proteinExistence type="predicted"/>
<gene>
    <name evidence="3" type="ORF">AZF00_17480</name>
</gene>
<dbReference type="AlphaFoldDB" id="A0A127M9Q4"/>
<dbReference type="RefSeq" id="WP_008252644.1">
    <property type="nucleotide sequence ID" value="NZ_CP014544.1"/>
</dbReference>
<dbReference type="Pfam" id="PF09374">
    <property type="entry name" value="PG_binding_3"/>
    <property type="match status" value="1"/>
</dbReference>
<dbReference type="SUPFAM" id="SSF53955">
    <property type="entry name" value="Lysozyme-like"/>
    <property type="match status" value="1"/>
</dbReference>
<organism evidence="3 4">
    <name type="scientific">Zhongshania aliphaticivorans</name>
    <dbReference type="NCBI Taxonomy" id="1470434"/>
    <lineage>
        <taxon>Bacteria</taxon>
        <taxon>Pseudomonadati</taxon>
        <taxon>Pseudomonadota</taxon>
        <taxon>Gammaproteobacteria</taxon>
        <taxon>Cellvibrionales</taxon>
        <taxon>Spongiibacteraceae</taxon>
        <taxon>Zhongshania</taxon>
    </lineage>
</organism>
<dbReference type="KEGG" id="zal:AZF00_17480"/>
<accession>A0A127M9Q4</accession>
<dbReference type="Proteomes" id="UP000074119">
    <property type="component" value="Chromosome"/>
</dbReference>
<dbReference type="Pfam" id="PF05838">
    <property type="entry name" value="Glyco_hydro_108"/>
    <property type="match status" value="1"/>
</dbReference>
<dbReference type="STRING" id="1470434.AZF00_17480"/>